<gene>
    <name evidence="1" type="ORF">WH47_09132</name>
</gene>
<dbReference type="AlphaFoldDB" id="A0A0L7QN93"/>
<evidence type="ECO:0000313" key="2">
    <source>
        <dbReference type="Proteomes" id="UP000053825"/>
    </source>
</evidence>
<accession>A0A0L7QN93</accession>
<name>A0A0L7QN93_9HYME</name>
<protein>
    <submittedName>
        <fullName evidence="1">Uncharacterized protein</fullName>
    </submittedName>
</protein>
<proteinExistence type="predicted"/>
<organism evidence="1 2">
    <name type="scientific">Habropoda laboriosa</name>
    <dbReference type="NCBI Taxonomy" id="597456"/>
    <lineage>
        <taxon>Eukaryota</taxon>
        <taxon>Metazoa</taxon>
        <taxon>Ecdysozoa</taxon>
        <taxon>Arthropoda</taxon>
        <taxon>Hexapoda</taxon>
        <taxon>Insecta</taxon>
        <taxon>Pterygota</taxon>
        <taxon>Neoptera</taxon>
        <taxon>Endopterygota</taxon>
        <taxon>Hymenoptera</taxon>
        <taxon>Apocrita</taxon>
        <taxon>Aculeata</taxon>
        <taxon>Apoidea</taxon>
        <taxon>Anthophila</taxon>
        <taxon>Apidae</taxon>
        <taxon>Habropoda</taxon>
    </lineage>
</organism>
<reference evidence="1 2" key="1">
    <citation type="submission" date="2015-07" db="EMBL/GenBank/DDBJ databases">
        <title>The genome of Habropoda laboriosa.</title>
        <authorList>
            <person name="Pan H."/>
            <person name="Kapheim K."/>
        </authorList>
    </citation>
    <scope>NUCLEOTIDE SEQUENCE [LARGE SCALE GENOMIC DNA]</scope>
    <source>
        <strain evidence="1">0110345459</strain>
    </source>
</reference>
<dbReference type="Proteomes" id="UP000053825">
    <property type="component" value="Unassembled WGS sequence"/>
</dbReference>
<keyword evidence="2" id="KW-1185">Reference proteome</keyword>
<dbReference type="EMBL" id="KQ414868">
    <property type="protein sequence ID" value="KOC59951.1"/>
    <property type="molecule type" value="Genomic_DNA"/>
</dbReference>
<evidence type="ECO:0000313" key="1">
    <source>
        <dbReference type="EMBL" id="KOC59951.1"/>
    </source>
</evidence>
<sequence length="132" mass="15479">MVEDKRYGPFDELNDLRSRAMDHRQIEEDSLSGRFVPWWKQRREQTAKSFGNYLALEQRNREKAFTRTLNRSLGDTDSSISGYDTNLQDSSTLINQRVRKTVIPPNQIITSFASHFSLFPNIFVTRIGTHRR</sequence>